<sequence>MSHYNPAYPTNVHGDAGIKEFITTFYGVSDTPGKNQEWLDFYLDDATLVMAKAEATGKKAVREADPPAPPLLDILKIREGMWEKVEARKHTVYKAFPVSFSEKEHEAEVMMYGDVVYKLKGSDDEEKVDWAGYAKLVRTGKEWKFAYYRVYLQR</sequence>
<dbReference type="Proteomes" id="UP000284375">
    <property type="component" value="Unassembled WGS sequence"/>
</dbReference>
<dbReference type="OrthoDB" id="3468019at2759"/>
<dbReference type="EMBL" id="LJZO01000057">
    <property type="protein sequence ID" value="ROV89526.1"/>
    <property type="molecule type" value="Genomic_DNA"/>
</dbReference>
<dbReference type="STRING" id="252740.A0A423VF37"/>
<dbReference type="PANTHER" id="PTHR39401">
    <property type="entry name" value="SNOAL-LIKE DOMAIN-CONTAINING PROTEIN"/>
    <property type="match status" value="1"/>
</dbReference>
<gene>
    <name evidence="1" type="ORF">VSDG_08554</name>
</gene>
<name>A0A423VF37_CYTCH</name>
<dbReference type="InterPro" id="IPR032710">
    <property type="entry name" value="NTF2-like_dom_sf"/>
</dbReference>
<accession>A0A423VF37</accession>
<dbReference type="PANTHER" id="PTHR39401:SF1">
    <property type="entry name" value="SNOAL-LIKE DOMAIN-CONTAINING PROTEIN"/>
    <property type="match status" value="1"/>
</dbReference>
<organism evidence="1 2">
    <name type="scientific">Cytospora chrysosperma</name>
    <name type="common">Cytospora canker fungus</name>
    <name type="synonym">Sphaeria chrysosperma</name>
    <dbReference type="NCBI Taxonomy" id="252740"/>
    <lineage>
        <taxon>Eukaryota</taxon>
        <taxon>Fungi</taxon>
        <taxon>Dikarya</taxon>
        <taxon>Ascomycota</taxon>
        <taxon>Pezizomycotina</taxon>
        <taxon>Sordariomycetes</taxon>
        <taxon>Sordariomycetidae</taxon>
        <taxon>Diaporthales</taxon>
        <taxon>Cytosporaceae</taxon>
        <taxon>Cytospora</taxon>
    </lineage>
</organism>
<dbReference type="Gene3D" id="3.10.450.50">
    <property type="match status" value="1"/>
</dbReference>
<protein>
    <recommendedName>
        <fullName evidence="3">SnoaL-like domain-containing protein</fullName>
    </recommendedName>
</protein>
<evidence type="ECO:0000313" key="1">
    <source>
        <dbReference type="EMBL" id="ROV89526.1"/>
    </source>
</evidence>
<dbReference type="SUPFAM" id="SSF54427">
    <property type="entry name" value="NTF2-like"/>
    <property type="match status" value="1"/>
</dbReference>
<reference evidence="1 2" key="1">
    <citation type="submission" date="2015-09" db="EMBL/GenBank/DDBJ databases">
        <title>Host preference determinants of Valsa canker pathogens revealed by comparative genomics.</title>
        <authorList>
            <person name="Yin Z."/>
            <person name="Huang L."/>
        </authorList>
    </citation>
    <scope>NUCLEOTIDE SEQUENCE [LARGE SCALE GENOMIC DNA]</scope>
    <source>
        <strain evidence="1 2">YSFL</strain>
    </source>
</reference>
<proteinExistence type="predicted"/>
<dbReference type="AlphaFoldDB" id="A0A423VF37"/>
<keyword evidence="2" id="KW-1185">Reference proteome</keyword>
<evidence type="ECO:0008006" key="3">
    <source>
        <dbReference type="Google" id="ProtNLM"/>
    </source>
</evidence>
<comment type="caution">
    <text evidence="1">The sequence shown here is derived from an EMBL/GenBank/DDBJ whole genome shotgun (WGS) entry which is preliminary data.</text>
</comment>
<evidence type="ECO:0000313" key="2">
    <source>
        <dbReference type="Proteomes" id="UP000284375"/>
    </source>
</evidence>